<gene>
    <name evidence="1" type="ORF">PLEPLA_LOCUS8852</name>
</gene>
<evidence type="ECO:0000313" key="2">
    <source>
        <dbReference type="Proteomes" id="UP001153269"/>
    </source>
</evidence>
<dbReference type="Proteomes" id="UP001153269">
    <property type="component" value="Unassembled WGS sequence"/>
</dbReference>
<name>A0A9N7TYG9_PLEPL</name>
<reference evidence="1" key="1">
    <citation type="submission" date="2020-03" db="EMBL/GenBank/DDBJ databases">
        <authorList>
            <person name="Weist P."/>
        </authorList>
    </citation>
    <scope>NUCLEOTIDE SEQUENCE</scope>
</reference>
<dbReference type="EMBL" id="CADEAL010000495">
    <property type="protein sequence ID" value="CAB1420972.1"/>
    <property type="molecule type" value="Genomic_DNA"/>
</dbReference>
<proteinExistence type="predicted"/>
<keyword evidence="2" id="KW-1185">Reference proteome</keyword>
<sequence>MFPSYFDMLVRDKELSSSTLRTHSGHLEVCGEESGKDGAGEAPSATLKGPSQPHYFCRGAACCGTEVGTLISVANLLRSSDMFAAKSANEAAQVYSAVTPQGRSGAAWRCLFCSEELAVRGSACFTGGSTAIIV</sequence>
<accession>A0A9N7TYG9</accession>
<dbReference type="AlphaFoldDB" id="A0A9N7TYG9"/>
<organism evidence="1 2">
    <name type="scientific">Pleuronectes platessa</name>
    <name type="common">European plaice</name>
    <dbReference type="NCBI Taxonomy" id="8262"/>
    <lineage>
        <taxon>Eukaryota</taxon>
        <taxon>Metazoa</taxon>
        <taxon>Chordata</taxon>
        <taxon>Craniata</taxon>
        <taxon>Vertebrata</taxon>
        <taxon>Euteleostomi</taxon>
        <taxon>Actinopterygii</taxon>
        <taxon>Neopterygii</taxon>
        <taxon>Teleostei</taxon>
        <taxon>Neoteleostei</taxon>
        <taxon>Acanthomorphata</taxon>
        <taxon>Carangaria</taxon>
        <taxon>Pleuronectiformes</taxon>
        <taxon>Pleuronectoidei</taxon>
        <taxon>Pleuronectidae</taxon>
        <taxon>Pleuronectes</taxon>
    </lineage>
</organism>
<evidence type="ECO:0000313" key="1">
    <source>
        <dbReference type="EMBL" id="CAB1420972.1"/>
    </source>
</evidence>
<comment type="caution">
    <text evidence="1">The sequence shown here is derived from an EMBL/GenBank/DDBJ whole genome shotgun (WGS) entry which is preliminary data.</text>
</comment>
<protein>
    <submittedName>
        <fullName evidence="1">Uncharacterized protein</fullName>
    </submittedName>
</protein>